<dbReference type="Proteomes" id="UP000217448">
    <property type="component" value="Unassembled WGS sequence"/>
</dbReference>
<dbReference type="InterPro" id="IPR003593">
    <property type="entry name" value="AAA+_ATPase"/>
</dbReference>
<comment type="caution">
    <text evidence="6">The sequence shown here is derived from an EMBL/GenBank/DDBJ whole genome shotgun (WGS) entry which is preliminary data.</text>
</comment>
<dbReference type="SMART" id="SM00382">
    <property type="entry name" value="AAA"/>
    <property type="match status" value="2"/>
</dbReference>
<dbReference type="RefSeq" id="WP_260350306.1">
    <property type="nucleotide sequence ID" value="NZ_NTHN02000102.1"/>
</dbReference>
<sequence>MTLVSGPTGAGKTTLLRNALRTWRAAHPGGWPGAVLLGQNPATQLVADTVEEEVAFALVAAQVPQAEVARRTARALAVFGLADLARTRTEALSMGWKCRTLLAALHALEAEALFLDEPYAQLDADGQTRLDAAIEDWLARGCAVTVSADRTPETIAGLSAFRRHDVHPETGLRPEPGLAGAFCDTWAREAPPLPGPAAVELRSFAAGHEGAGPVLRDIDLALPTGTITLVSGANGSGKSTLLRAVAGDLPVGSGRRQLFGRTDAGLAPATALVLQDPELHLTGRSVRGEIAAASVLRQGGAEICLRVFGLADFAERAALTLSHGQKQALVLACAMATSPRLLLLDEAFCGLDADALEGILGTLREIVRSTGLTVLAVTHDPGADILNFADAHLRLAGGASCRGVALPPGRRPGAAACCSGARRLSS</sequence>
<reference evidence="7" key="1">
    <citation type="submission" date="2023-07" db="EMBL/GenBank/DDBJ databases">
        <title>Yangia mangrovi SAOS 153D genome.</title>
        <authorList>
            <person name="Verma A."/>
            <person name="Pal Y."/>
            <person name="Sundharam S."/>
            <person name="Bisht B."/>
            <person name="Srinivasan K."/>
        </authorList>
    </citation>
    <scope>NUCLEOTIDE SEQUENCE [LARGE SCALE GENOMIC DNA]</scope>
    <source>
        <strain evidence="7">SAOS 153D</strain>
    </source>
</reference>
<dbReference type="SUPFAM" id="SSF52540">
    <property type="entry name" value="P-loop containing nucleoside triphosphate hydrolases"/>
    <property type="match status" value="2"/>
</dbReference>
<dbReference type="PROSITE" id="PS50893">
    <property type="entry name" value="ABC_TRANSPORTER_2"/>
    <property type="match status" value="1"/>
</dbReference>
<keyword evidence="7" id="KW-1185">Reference proteome</keyword>
<dbReference type="InterPro" id="IPR017871">
    <property type="entry name" value="ABC_transporter-like_CS"/>
</dbReference>
<evidence type="ECO:0000256" key="3">
    <source>
        <dbReference type="ARBA" id="ARBA00022741"/>
    </source>
</evidence>
<evidence type="ECO:0000259" key="5">
    <source>
        <dbReference type="PROSITE" id="PS50893"/>
    </source>
</evidence>
<accession>A0ABT2KS00</accession>
<evidence type="ECO:0000256" key="1">
    <source>
        <dbReference type="ARBA" id="ARBA00005417"/>
    </source>
</evidence>
<keyword evidence="4 6" id="KW-0067">ATP-binding</keyword>
<organism evidence="6 7">
    <name type="scientific">Alloyangia mangrovi</name>
    <dbReference type="NCBI Taxonomy" id="1779329"/>
    <lineage>
        <taxon>Bacteria</taxon>
        <taxon>Pseudomonadati</taxon>
        <taxon>Pseudomonadota</taxon>
        <taxon>Alphaproteobacteria</taxon>
        <taxon>Rhodobacterales</taxon>
        <taxon>Roseobacteraceae</taxon>
        <taxon>Alloyangia</taxon>
    </lineage>
</organism>
<dbReference type="InterPro" id="IPR003439">
    <property type="entry name" value="ABC_transporter-like_ATP-bd"/>
</dbReference>
<dbReference type="InterPro" id="IPR015856">
    <property type="entry name" value="ABC_transpr_CbiO/EcfA_su"/>
</dbReference>
<dbReference type="InterPro" id="IPR050095">
    <property type="entry name" value="ECF_ABC_transporter_ATP-bd"/>
</dbReference>
<dbReference type="Gene3D" id="3.40.50.300">
    <property type="entry name" value="P-loop containing nucleotide triphosphate hydrolases"/>
    <property type="match status" value="2"/>
</dbReference>
<dbReference type="PANTHER" id="PTHR43553">
    <property type="entry name" value="HEAVY METAL TRANSPORTER"/>
    <property type="match status" value="1"/>
</dbReference>
<dbReference type="InterPro" id="IPR027417">
    <property type="entry name" value="P-loop_NTPase"/>
</dbReference>
<comment type="similarity">
    <text evidence="1">Belongs to the ABC transporter superfamily.</text>
</comment>
<keyword evidence="2" id="KW-0813">Transport</keyword>
<protein>
    <submittedName>
        <fullName evidence="6">ATP-binding cassette domain-containing protein</fullName>
    </submittedName>
</protein>
<evidence type="ECO:0000256" key="4">
    <source>
        <dbReference type="ARBA" id="ARBA00022840"/>
    </source>
</evidence>
<evidence type="ECO:0000256" key="2">
    <source>
        <dbReference type="ARBA" id="ARBA00022448"/>
    </source>
</evidence>
<name>A0ABT2KS00_9RHOB</name>
<evidence type="ECO:0000313" key="6">
    <source>
        <dbReference type="EMBL" id="MCT4373569.1"/>
    </source>
</evidence>
<dbReference type="GO" id="GO:0005524">
    <property type="term" value="F:ATP binding"/>
    <property type="evidence" value="ECO:0007669"/>
    <property type="project" value="UniProtKB-KW"/>
</dbReference>
<dbReference type="CDD" id="cd03225">
    <property type="entry name" value="ABC_cobalt_CbiO_domain1"/>
    <property type="match status" value="1"/>
</dbReference>
<dbReference type="PROSITE" id="PS00211">
    <property type="entry name" value="ABC_TRANSPORTER_1"/>
    <property type="match status" value="1"/>
</dbReference>
<gene>
    <name evidence="6" type="ORF">CLG85_026035</name>
</gene>
<dbReference type="PANTHER" id="PTHR43553:SF24">
    <property type="entry name" value="ENERGY-COUPLING FACTOR TRANSPORTER ATP-BINDING PROTEIN ECFA1"/>
    <property type="match status" value="1"/>
</dbReference>
<keyword evidence="3" id="KW-0547">Nucleotide-binding</keyword>
<evidence type="ECO:0000313" key="7">
    <source>
        <dbReference type="Proteomes" id="UP000217448"/>
    </source>
</evidence>
<feature type="domain" description="ABC transporter" evidence="5">
    <location>
        <begin position="199"/>
        <end position="422"/>
    </location>
</feature>
<dbReference type="EMBL" id="NTHN02000102">
    <property type="protein sequence ID" value="MCT4373569.1"/>
    <property type="molecule type" value="Genomic_DNA"/>
</dbReference>
<proteinExistence type="inferred from homology"/>
<dbReference type="Pfam" id="PF00005">
    <property type="entry name" value="ABC_tran"/>
    <property type="match status" value="2"/>
</dbReference>